<name>A0A7M2WQM3_9BACT</name>
<dbReference type="NCBIfam" id="TIGR01561">
    <property type="entry name" value="gde_arch"/>
    <property type="match status" value="1"/>
</dbReference>
<sequence length="658" mass="73780">MPSSKKPTASEDAAFTVHTEGQLLPWVNREWLLTNGIGGYAGSSVIGCNTRRYHALLCAATLPPVGRVLALSRIAESVYLDHDHSVRIELAVNHFRETMHPRGEHYLRSFSLWQTATWEYDVEGVQITKELLLCWKRNIVGIRYTIDPKRSRHVRMELAPFTPLRDFHGSRHRNGVNFQTTVGGADGKPRVGVSDAGGSVSLVSDAGAFEEYHDWWYGHVFPIESDRGLDDNEDLFTPGRFVIEGDGKQQITLWASTTPIDVPDWDAEKALLARSRGDWSIPGQVTTKTVRRLVRGADDFVVARKGPDGAEGTTIIAGYPWFADWGRDTFISLPGLLLTTGRFEQARQVLTTFGQYVQGGMVPNRFDDYTNEPSYNTVDASLWYIHAAFEYARLSGDKKTLEEVLKPACRKIIDGYRDGTRYNIHADTDGLIVQGDASTQLTWMDAKCGDKAFTPRQGKPVEINALWYHALVLMGETAMAAKVAESFRNTFWVSESRGLADGVNNGQQDKLIRPNQIFAVSLPNSPLNDEQQKTVVEVVRKELLTPVGLRTLARGEPGYRDWYSGPQYLRDEAYHNGTIWPWPIGAFLSAYLKVHKNTEDAKEQCRTWLQPLVDHLEENCLGQIAEIFEAAEPHRPVGCCAQAWSVAEVLRLAVELDM</sequence>
<dbReference type="RefSeq" id="WP_206290676.1">
    <property type="nucleotide sequence ID" value="NZ_CP063458.1"/>
</dbReference>
<feature type="domain" description="Glycogen debranching enzyme C-terminal" evidence="1">
    <location>
        <begin position="297"/>
        <end position="651"/>
    </location>
</feature>
<dbReference type="PANTHER" id="PTHR10569:SF2">
    <property type="entry name" value="GLYCOGEN DEBRANCHING ENZYME"/>
    <property type="match status" value="1"/>
</dbReference>
<evidence type="ECO:0000259" key="2">
    <source>
        <dbReference type="Pfam" id="PF12439"/>
    </source>
</evidence>
<evidence type="ECO:0000259" key="1">
    <source>
        <dbReference type="Pfam" id="PF06202"/>
    </source>
</evidence>
<dbReference type="InterPro" id="IPR024742">
    <property type="entry name" value="Glycogen_debranch_N"/>
</dbReference>
<evidence type="ECO:0000313" key="4">
    <source>
        <dbReference type="Proteomes" id="UP000593765"/>
    </source>
</evidence>
<dbReference type="AlphaFoldDB" id="A0A7M2WQM3"/>
<protein>
    <submittedName>
        <fullName evidence="3">Glycogen debranching enzyme family protein</fullName>
    </submittedName>
</protein>
<organism evidence="3 4">
    <name type="scientific">Humisphaera borealis</name>
    <dbReference type="NCBI Taxonomy" id="2807512"/>
    <lineage>
        <taxon>Bacteria</taxon>
        <taxon>Pseudomonadati</taxon>
        <taxon>Planctomycetota</taxon>
        <taxon>Phycisphaerae</taxon>
        <taxon>Tepidisphaerales</taxon>
        <taxon>Tepidisphaeraceae</taxon>
        <taxon>Humisphaera</taxon>
    </lineage>
</organism>
<dbReference type="GO" id="GO:0005980">
    <property type="term" value="P:glycogen catabolic process"/>
    <property type="evidence" value="ECO:0007669"/>
    <property type="project" value="InterPro"/>
</dbReference>
<dbReference type="Pfam" id="PF12439">
    <property type="entry name" value="GDE_N"/>
    <property type="match status" value="1"/>
</dbReference>
<dbReference type="Pfam" id="PF06202">
    <property type="entry name" value="GDE_C"/>
    <property type="match status" value="1"/>
</dbReference>
<dbReference type="EMBL" id="CP063458">
    <property type="protein sequence ID" value="QOV87766.1"/>
    <property type="molecule type" value="Genomic_DNA"/>
</dbReference>
<feature type="domain" description="Glycogen debranching enzyme bacterial and archaeal type N-terminal" evidence="2">
    <location>
        <begin position="29"/>
        <end position="251"/>
    </location>
</feature>
<dbReference type="GO" id="GO:0004135">
    <property type="term" value="F:amylo-alpha-1,6-glucosidase activity"/>
    <property type="evidence" value="ECO:0007669"/>
    <property type="project" value="InterPro"/>
</dbReference>
<dbReference type="GO" id="GO:0004134">
    <property type="term" value="F:4-alpha-glucanotransferase activity"/>
    <property type="evidence" value="ECO:0007669"/>
    <property type="project" value="InterPro"/>
</dbReference>
<gene>
    <name evidence="3" type="ORF">IPV69_15910</name>
</gene>
<dbReference type="PANTHER" id="PTHR10569">
    <property type="entry name" value="GLYCOGEN DEBRANCHING ENZYME"/>
    <property type="match status" value="1"/>
</dbReference>
<dbReference type="KEGG" id="hbs:IPV69_15910"/>
<dbReference type="SUPFAM" id="SSF48208">
    <property type="entry name" value="Six-hairpin glycosidases"/>
    <property type="match status" value="1"/>
</dbReference>
<dbReference type="InterPro" id="IPR032790">
    <property type="entry name" value="GDE_C"/>
</dbReference>
<dbReference type="Proteomes" id="UP000593765">
    <property type="component" value="Chromosome"/>
</dbReference>
<proteinExistence type="predicted"/>
<dbReference type="InterPro" id="IPR006451">
    <property type="entry name" value="Glycogen_debranch_arc"/>
</dbReference>
<evidence type="ECO:0000313" key="3">
    <source>
        <dbReference type="EMBL" id="QOV87766.1"/>
    </source>
</evidence>
<dbReference type="InterPro" id="IPR010401">
    <property type="entry name" value="AGL/Gdb1"/>
</dbReference>
<dbReference type="Gene3D" id="1.50.10.10">
    <property type="match status" value="1"/>
</dbReference>
<dbReference type="InterPro" id="IPR012341">
    <property type="entry name" value="6hp_glycosidase-like_sf"/>
</dbReference>
<dbReference type="InterPro" id="IPR008928">
    <property type="entry name" value="6-hairpin_glycosidase_sf"/>
</dbReference>
<keyword evidence="4" id="KW-1185">Reference proteome</keyword>
<reference evidence="3 4" key="1">
    <citation type="submission" date="2020-10" db="EMBL/GenBank/DDBJ databases">
        <title>Wide distribution of Phycisphaera-like planctomycetes from WD2101 soil group in peatlands and genome analysis of the first cultivated representative.</title>
        <authorList>
            <person name="Dedysh S.N."/>
            <person name="Beletsky A.V."/>
            <person name="Ivanova A."/>
            <person name="Kulichevskaya I.S."/>
            <person name="Suzina N.E."/>
            <person name="Philippov D.A."/>
            <person name="Rakitin A.L."/>
            <person name="Mardanov A.V."/>
            <person name="Ravin N.V."/>
        </authorList>
    </citation>
    <scope>NUCLEOTIDE SEQUENCE [LARGE SCALE GENOMIC DNA]</scope>
    <source>
        <strain evidence="3 4">M1803</strain>
    </source>
</reference>
<dbReference type="FunFam" id="1.50.10.10:FF:000073">
    <property type="entry name" value="Glycogen debranching enzyme, hypothetical (TreX-like)"/>
    <property type="match status" value="1"/>
</dbReference>
<accession>A0A7M2WQM3</accession>